<proteinExistence type="inferred from homology"/>
<dbReference type="Proteomes" id="UP000010799">
    <property type="component" value="Chromosome"/>
</dbReference>
<comment type="function">
    <text evidence="1">May be required for disulfide bond formation in some proteins.</text>
</comment>
<dbReference type="PROSITE" id="PS51257">
    <property type="entry name" value="PROKAR_LIPOPROTEIN"/>
    <property type="match status" value="1"/>
</dbReference>
<protein>
    <submittedName>
        <fullName evidence="8">Periplasmic thiol:disulfide interchange protein DsbA</fullName>
    </submittedName>
</protein>
<dbReference type="RefSeq" id="WP_015273731.1">
    <property type="nucleotide sequence ID" value="NC_019907.1"/>
</dbReference>
<sequence length="233" mass="25990">MFIIRILSKKYQFFAGIAVLMMLFGCGDEGKKDNSTKKAVSITVPEADGEVYIKKLLVPGPMKEISIGNQDSPVKIVEYVSMTCVHCADFHNRTLDLIKKKYIDTGKVLLIVREFPLDVVATAAFMLARCLEDQGEGKYLAFISMLFKQQKVWLASDNNREALFNVSKVAGFSQESFKVCLTNQKLLDNLNAVKENAAKNFGVNSTPTFFINGKRYLGDMSEGTFSAIIDKIL</sequence>
<reference evidence="8 9" key="1">
    <citation type="journal article" date="2012" name="Stand. Genomic Sci.">
        <title>Complete genome sequence of Liberibacter crescens BT-1.</title>
        <authorList>
            <person name="Leonard M.T."/>
            <person name="Fagen J.R."/>
            <person name="Davis-Richardson A.G."/>
            <person name="Davis M.J."/>
            <person name="Triplett E.W."/>
        </authorList>
    </citation>
    <scope>NUCLEOTIDE SEQUENCE [LARGE SCALE GENOMIC DNA]</scope>
    <source>
        <strain evidence="8 9">BT-1</strain>
    </source>
</reference>
<dbReference type="AlphaFoldDB" id="L0EY46"/>
<dbReference type="PATRIC" id="fig|1215343.11.peg.1357"/>
<dbReference type="KEGG" id="lcc:B488_13140"/>
<keyword evidence="5" id="KW-1015">Disulfide bond</keyword>
<organism evidence="8 9">
    <name type="scientific">Liberibacter crescens (strain BT-1)</name>
    <dbReference type="NCBI Taxonomy" id="1215343"/>
    <lineage>
        <taxon>Bacteria</taxon>
        <taxon>Pseudomonadati</taxon>
        <taxon>Pseudomonadota</taxon>
        <taxon>Alphaproteobacteria</taxon>
        <taxon>Hyphomicrobiales</taxon>
        <taxon>Rhizobiaceae</taxon>
        <taxon>Liberibacter</taxon>
    </lineage>
</organism>
<name>L0EY46_LIBCB</name>
<dbReference type="PANTHER" id="PTHR13887">
    <property type="entry name" value="GLUTATHIONE S-TRANSFERASE KAPPA"/>
    <property type="match status" value="1"/>
</dbReference>
<evidence type="ECO:0000256" key="5">
    <source>
        <dbReference type="ARBA" id="ARBA00023157"/>
    </source>
</evidence>
<dbReference type="SUPFAM" id="SSF52833">
    <property type="entry name" value="Thioredoxin-like"/>
    <property type="match status" value="1"/>
</dbReference>
<dbReference type="STRING" id="1215343.B488_13140"/>
<feature type="domain" description="Thioredoxin" evidence="7">
    <location>
        <begin position="33"/>
        <end position="233"/>
    </location>
</feature>
<evidence type="ECO:0000256" key="4">
    <source>
        <dbReference type="ARBA" id="ARBA00023002"/>
    </source>
</evidence>
<dbReference type="HOGENOM" id="CLU_000288_47_5_5"/>
<evidence type="ECO:0000256" key="6">
    <source>
        <dbReference type="ARBA" id="ARBA00023284"/>
    </source>
</evidence>
<comment type="similarity">
    <text evidence="2">Belongs to the thioredoxin family. DsbA subfamily.</text>
</comment>
<keyword evidence="9" id="KW-1185">Reference proteome</keyword>
<dbReference type="EMBL" id="CP003789">
    <property type="protein sequence ID" value="AGA65306.1"/>
    <property type="molecule type" value="Genomic_DNA"/>
</dbReference>
<evidence type="ECO:0000313" key="9">
    <source>
        <dbReference type="Proteomes" id="UP000010799"/>
    </source>
</evidence>
<evidence type="ECO:0000259" key="7">
    <source>
        <dbReference type="PROSITE" id="PS51352"/>
    </source>
</evidence>
<keyword evidence="6" id="KW-0676">Redox-active center</keyword>
<dbReference type="eggNOG" id="COG1651">
    <property type="taxonomic scope" value="Bacteria"/>
</dbReference>
<evidence type="ECO:0000256" key="1">
    <source>
        <dbReference type="ARBA" id="ARBA00003565"/>
    </source>
</evidence>
<gene>
    <name evidence="8" type="ordered locus">B488_13140</name>
</gene>
<accession>L0EY46</accession>
<evidence type="ECO:0000256" key="2">
    <source>
        <dbReference type="ARBA" id="ARBA00005791"/>
    </source>
</evidence>
<dbReference type="PROSITE" id="PS51352">
    <property type="entry name" value="THIOREDOXIN_2"/>
    <property type="match status" value="1"/>
</dbReference>
<dbReference type="InterPro" id="IPR013766">
    <property type="entry name" value="Thioredoxin_domain"/>
</dbReference>
<dbReference type="InterPro" id="IPR036249">
    <property type="entry name" value="Thioredoxin-like_sf"/>
</dbReference>
<keyword evidence="3" id="KW-0732">Signal</keyword>
<dbReference type="InterPro" id="IPR012336">
    <property type="entry name" value="Thioredoxin-like_fold"/>
</dbReference>
<evidence type="ECO:0000313" key="8">
    <source>
        <dbReference type="EMBL" id="AGA65306.1"/>
    </source>
</evidence>
<evidence type="ECO:0000256" key="3">
    <source>
        <dbReference type="ARBA" id="ARBA00022729"/>
    </source>
</evidence>
<dbReference type="GO" id="GO:0016491">
    <property type="term" value="F:oxidoreductase activity"/>
    <property type="evidence" value="ECO:0007669"/>
    <property type="project" value="UniProtKB-KW"/>
</dbReference>
<dbReference type="Gene3D" id="3.40.30.10">
    <property type="entry name" value="Glutaredoxin"/>
    <property type="match status" value="1"/>
</dbReference>
<dbReference type="CDD" id="cd02972">
    <property type="entry name" value="DsbA_family"/>
    <property type="match status" value="1"/>
</dbReference>
<keyword evidence="4" id="KW-0560">Oxidoreductase</keyword>
<dbReference type="Pfam" id="PF13462">
    <property type="entry name" value="Thioredoxin_4"/>
    <property type="match status" value="1"/>
</dbReference>
<dbReference type="PANTHER" id="PTHR13887:SF14">
    <property type="entry name" value="DISULFIDE BOND FORMATION PROTEIN D"/>
    <property type="match status" value="1"/>
</dbReference>